<feature type="compositionally biased region" description="Basic and acidic residues" evidence="11">
    <location>
        <begin position="290"/>
        <end position="301"/>
    </location>
</feature>
<dbReference type="InterPro" id="IPR050330">
    <property type="entry name" value="Bact_OuterMem_StrucFunc"/>
</dbReference>
<dbReference type="InterPro" id="IPR006664">
    <property type="entry name" value="OMP_bac"/>
</dbReference>
<reference evidence="14 15" key="1">
    <citation type="submission" date="2017-03" db="EMBL/GenBank/DDBJ databases">
        <title>Genomic and clinical evidence uncovers the enterohepatic species Helicobacter valdiviensis as a potential human intestinal pathogen.</title>
        <authorList>
            <person name="Fresia P."/>
            <person name="Jara R."/>
            <person name="Sierra R."/>
            <person name="Ferres I."/>
            <person name="Greif G."/>
            <person name="Iraola G."/>
            <person name="Collado L."/>
        </authorList>
    </citation>
    <scope>NUCLEOTIDE SEQUENCE [LARGE SCALE GENOMIC DNA]</scope>
    <source>
        <strain evidence="14 15">WBE14</strain>
    </source>
</reference>
<dbReference type="PANTHER" id="PTHR30329:SF21">
    <property type="entry name" value="LIPOPROTEIN YIAD-RELATED"/>
    <property type="match status" value="1"/>
</dbReference>
<evidence type="ECO:0000256" key="4">
    <source>
        <dbReference type="ARBA" id="ARBA00022692"/>
    </source>
</evidence>
<organism evidence="14 15">
    <name type="scientific">Helicobacter valdiviensis</name>
    <dbReference type="NCBI Taxonomy" id="1458358"/>
    <lineage>
        <taxon>Bacteria</taxon>
        <taxon>Pseudomonadati</taxon>
        <taxon>Campylobacterota</taxon>
        <taxon>Epsilonproteobacteria</taxon>
        <taxon>Campylobacterales</taxon>
        <taxon>Helicobacteraceae</taxon>
        <taxon>Helicobacter</taxon>
    </lineage>
</organism>
<evidence type="ECO:0000313" key="14">
    <source>
        <dbReference type="EMBL" id="PZT48392.1"/>
    </source>
</evidence>
<dbReference type="GO" id="GO:0015288">
    <property type="term" value="F:porin activity"/>
    <property type="evidence" value="ECO:0007669"/>
    <property type="project" value="UniProtKB-KW"/>
</dbReference>
<feature type="signal peptide" evidence="12">
    <location>
        <begin position="1"/>
        <end position="18"/>
    </location>
</feature>
<dbReference type="GO" id="GO:0009279">
    <property type="term" value="C:cell outer membrane"/>
    <property type="evidence" value="ECO:0007669"/>
    <property type="project" value="UniProtKB-SubCell"/>
</dbReference>
<proteinExistence type="predicted"/>
<dbReference type="PANTHER" id="PTHR30329">
    <property type="entry name" value="STATOR ELEMENT OF FLAGELLAR MOTOR COMPLEX"/>
    <property type="match status" value="1"/>
</dbReference>
<keyword evidence="5 12" id="KW-0732">Signal</keyword>
<protein>
    <submittedName>
        <fullName evidence="14">Calcium-binding protein</fullName>
    </submittedName>
</protein>
<dbReference type="InterPro" id="IPR006665">
    <property type="entry name" value="OmpA-like"/>
</dbReference>
<name>A0A2W6MVL8_9HELI</name>
<sequence>MLKKALSLSLVLCGSLFAADNLFEVTPQVGGNFHISNDKFKNNADLTYGLKFANRVTPGVLVEVGYERLDNVDYSHAHYDTDVNRFYMNVVKEFEVWNKVSPYILGGFGYEHISDSLYSVDSAIFGQYGVGLRWEAFENLHLKTELRHLISFDGRSDVVAMLGFSIPFGKFQKEEPQVSIAPSKPEVAPAPTLSHIHTFSVQFPFDSTAINPQYDAEIKDFAEYLKNNPNQTATISGHTDSTGAKGYNQKLSERRATAVKNRIIEHGIDAKRLDAKGYGDSKPVATNATKEGRAKNRRVEAEVYNAN</sequence>
<feature type="domain" description="OmpA-like" evidence="13">
    <location>
        <begin position="190"/>
        <end position="307"/>
    </location>
</feature>
<comment type="subcellular location">
    <subcellularLocation>
        <location evidence="1">Cell outer membrane</location>
        <topology evidence="1">Multi-pass membrane protein</topology>
    </subcellularLocation>
</comment>
<dbReference type="PRINTS" id="PR01023">
    <property type="entry name" value="NAFLGMOTY"/>
</dbReference>
<evidence type="ECO:0000256" key="2">
    <source>
        <dbReference type="ARBA" id="ARBA00022448"/>
    </source>
</evidence>
<dbReference type="Gene3D" id="2.40.160.20">
    <property type="match status" value="1"/>
</dbReference>
<evidence type="ECO:0000256" key="7">
    <source>
        <dbReference type="ARBA" id="ARBA00023114"/>
    </source>
</evidence>
<evidence type="ECO:0000256" key="11">
    <source>
        <dbReference type="SAM" id="MobiDB-lite"/>
    </source>
</evidence>
<feature type="region of interest" description="Disordered" evidence="11">
    <location>
        <begin position="279"/>
        <end position="307"/>
    </location>
</feature>
<dbReference type="PRINTS" id="PR01021">
    <property type="entry name" value="OMPADOMAIN"/>
</dbReference>
<feature type="chain" id="PRO_5016104943" evidence="12">
    <location>
        <begin position="19"/>
        <end position="307"/>
    </location>
</feature>
<evidence type="ECO:0000256" key="12">
    <source>
        <dbReference type="SAM" id="SignalP"/>
    </source>
</evidence>
<keyword evidence="8 10" id="KW-0472">Membrane</keyword>
<evidence type="ECO:0000256" key="1">
    <source>
        <dbReference type="ARBA" id="ARBA00004571"/>
    </source>
</evidence>
<dbReference type="RefSeq" id="WP_111229557.1">
    <property type="nucleotide sequence ID" value="NZ_NBIU01000008.1"/>
</dbReference>
<evidence type="ECO:0000256" key="5">
    <source>
        <dbReference type="ARBA" id="ARBA00022729"/>
    </source>
</evidence>
<dbReference type="Pfam" id="PF00691">
    <property type="entry name" value="OmpA"/>
    <property type="match status" value="1"/>
</dbReference>
<gene>
    <name evidence="14" type="ORF">B6S12_04150</name>
</gene>
<comment type="caution">
    <text evidence="14">The sequence shown here is derived from an EMBL/GenBank/DDBJ whole genome shotgun (WGS) entry which is preliminary data.</text>
</comment>
<dbReference type="PROSITE" id="PS51123">
    <property type="entry name" value="OMPA_2"/>
    <property type="match status" value="1"/>
</dbReference>
<keyword evidence="15" id="KW-1185">Reference proteome</keyword>
<accession>A0A2W6MVL8</accession>
<dbReference type="SUPFAM" id="SSF56925">
    <property type="entry name" value="OMPA-like"/>
    <property type="match status" value="1"/>
</dbReference>
<dbReference type="SUPFAM" id="SSF103088">
    <property type="entry name" value="OmpA-like"/>
    <property type="match status" value="1"/>
</dbReference>
<dbReference type="CDD" id="cd07185">
    <property type="entry name" value="OmpA_C-like"/>
    <property type="match status" value="1"/>
</dbReference>
<dbReference type="InterPro" id="IPR011250">
    <property type="entry name" value="OMP/PagP_B-barrel"/>
</dbReference>
<dbReference type="GO" id="GO:0006811">
    <property type="term" value="P:monoatomic ion transport"/>
    <property type="evidence" value="ECO:0007669"/>
    <property type="project" value="UniProtKB-KW"/>
</dbReference>
<dbReference type="InterPro" id="IPR036737">
    <property type="entry name" value="OmpA-like_sf"/>
</dbReference>
<evidence type="ECO:0000313" key="15">
    <source>
        <dbReference type="Proteomes" id="UP000249746"/>
    </source>
</evidence>
<keyword evidence="7" id="KW-0626">Porin</keyword>
<keyword evidence="9" id="KW-0998">Cell outer membrane</keyword>
<dbReference type="Gene3D" id="3.30.1330.60">
    <property type="entry name" value="OmpA-like domain"/>
    <property type="match status" value="1"/>
</dbReference>
<dbReference type="Proteomes" id="UP000249746">
    <property type="component" value="Unassembled WGS sequence"/>
</dbReference>
<keyword evidence="6" id="KW-0406">Ion transport</keyword>
<dbReference type="GO" id="GO:0046930">
    <property type="term" value="C:pore complex"/>
    <property type="evidence" value="ECO:0007669"/>
    <property type="project" value="UniProtKB-KW"/>
</dbReference>
<dbReference type="Pfam" id="PF13505">
    <property type="entry name" value="OMP_b-brl"/>
    <property type="match status" value="1"/>
</dbReference>
<evidence type="ECO:0000256" key="9">
    <source>
        <dbReference type="ARBA" id="ARBA00023237"/>
    </source>
</evidence>
<evidence type="ECO:0000256" key="3">
    <source>
        <dbReference type="ARBA" id="ARBA00022452"/>
    </source>
</evidence>
<dbReference type="OrthoDB" id="9805566at2"/>
<keyword evidence="4" id="KW-0812">Transmembrane</keyword>
<evidence type="ECO:0000259" key="13">
    <source>
        <dbReference type="PROSITE" id="PS51123"/>
    </source>
</evidence>
<dbReference type="EMBL" id="NBIU01000008">
    <property type="protein sequence ID" value="PZT48392.1"/>
    <property type="molecule type" value="Genomic_DNA"/>
</dbReference>
<evidence type="ECO:0000256" key="6">
    <source>
        <dbReference type="ARBA" id="ARBA00023065"/>
    </source>
</evidence>
<dbReference type="InterPro" id="IPR027385">
    <property type="entry name" value="Beta-barrel_OMP"/>
</dbReference>
<dbReference type="AlphaFoldDB" id="A0A2W6MVL8"/>
<evidence type="ECO:0000256" key="10">
    <source>
        <dbReference type="PROSITE-ProRule" id="PRU00473"/>
    </source>
</evidence>
<keyword evidence="2" id="KW-0813">Transport</keyword>
<keyword evidence="3" id="KW-1134">Transmembrane beta strand</keyword>
<evidence type="ECO:0000256" key="8">
    <source>
        <dbReference type="ARBA" id="ARBA00023136"/>
    </source>
</evidence>